<keyword evidence="1" id="KW-0413">Isomerase</keyword>
<accession>A0A2R6B1L6</accession>
<dbReference type="Gene3D" id="3.30.70.580">
    <property type="entry name" value="Pseudouridine synthase I, catalytic domain, N-terminal subdomain"/>
    <property type="match status" value="1"/>
</dbReference>
<protein>
    <submittedName>
        <fullName evidence="2">Uncharacterized protein</fullName>
    </submittedName>
</protein>
<dbReference type="Proteomes" id="UP000240322">
    <property type="component" value="Unassembled WGS sequence"/>
</dbReference>
<organism evidence="2 3">
    <name type="scientific">Candidatus Marsarchaeota G2 archaeon OSP_D</name>
    <dbReference type="NCBI Taxonomy" id="1978157"/>
    <lineage>
        <taxon>Archaea</taxon>
        <taxon>Candidatus Marsarchaeota</taxon>
        <taxon>Candidatus Marsarchaeota group 2</taxon>
    </lineage>
</organism>
<dbReference type="GO" id="GO:0031119">
    <property type="term" value="P:tRNA pseudouridine synthesis"/>
    <property type="evidence" value="ECO:0007669"/>
    <property type="project" value="TreeGrafter"/>
</dbReference>
<dbReference type="PANTHER" id="PTHR11142:SF0">
    <property type="entry name" value="TRNA PSEUDOURIDINE SYNTHASE-LIKE 1"/>
    <property type="match status" value="1"/>
</dbReference>
<evidence type="ECO:0000256" key="1">
    <source>
        <dbReference type="ARBA" id="ARBA00023235"/>
    </source>
</evidence>
<sequence length="257" mass="28808">MSGYKSGVPQELKLNGKVYFKLFYDGVHYAGWSRQKDKPTVQGALESALLKTGCEVKRIKAFSRTDAGVSSLSQIIALEGFSVRPLAVNRVLPNDVAITHYATRLGEVSSKTYVYVKKGRWLHPEAVNEAYSKLNREGGLSKLYKRGGAPPSEGCQIEFLSTTTNEFIFFRARGFGYQQVRRIVGYLTLADLMGTPPTQFSSIHSAKPRGLILVKIDDDANWVMLEEGLIKVTRYLSSKISDLDWLLSLYRCMFAFI</sequence>
<dbReference type="InterPro" id="IPR020103">
    <property type="entry name" value="PsdUridine_synth_cat_dom_sf"/>
</dbReference>
<dbReference type="EMBL" id="NEXE01000002">
    <property type="protein sequence ID" value="PSN92539.1"/>
    <property type="molecule type" value="Genomic_DNA"/>
</dbReference>
<comment type="caution">
    <text evidence="2">The sequence shown here is derived from an EMBL/GenBank/DDBJ whole genome shotgun (WGS) entry which is preliminary data.</text>
</comment>
<name>A0A2R6B1L6_9ARCH</name>
<dbReference type="AlphaFoldDB" id="A0A2R6B1L6"/>
<dbReference type="GO" id="GO:0003723">
    <property type="term" value="F:RNA binding"/>
    <property type="evidence" value="ECO:0007669"/>
    <property type="project" value="InterPro"/>
</dbReference>
<dbReference type="InterPro" id="IPR020094">
    <property type="entry name" value="TruA/RsuA/RluB/E/F_N"/>
</dbReference>
<dbReference type="GO" id="GO:0009982">
    <property type="term" value="F:pseudouridine synthase activity"/>
    <property type="evidence" value="ECO:0007669"/>
    <property type="project" value="InterPro"/>
</dbReference>
<evidence type="ECO:0000313" key="3">
    <source>
        <dbReference type="Proteomes" id="UP000240322"/>
    </source>
</evidence>
<dbReference type="PANTHER" id="PTHR11142">
    <property type="entry name" value="PSEUDOURIDYLATE SYNTHASE"/>
    <property type="match status" value="1"/>
</dbReference>
<evidence type="ECO:0000313" key="2">
    <source>
        <dbReference type="EMBL" id="PSN92539.1"/>
    </source>
</evidence>
<dbReference type="SUPFAM" id="SSF55120">
    <property type="entry name" value="Pseudouridine synthase"/>
    <property type="match status" value="1"/>
</dbReference>
<gene>
    <name evidence="2" type="ORF">B9Q03_00510</name>
</gene>
<proteinExistence type="predicted"/>
<dbReference type="InterPro" id="IPR001406">
    <property type="entry name" value="PsdUridine_synth_TruA"/>
</dbReference>
<reference evidence="2 3" key="1">
    <citation type="submission" date="2017-04" db="EMBL/GenBank/DDBJ databases">
        <title>Novel microbial lineages endemic to geothermal iron-oxide mats fill important gaps in the evolutionary history of Archaea.</title>
        <authorList>
            <person name="Jay Z.J."/>
            <person name="Beam J.P."/>
            <person name="Dlakic M."/>
            <person name="Rusch D.B."/>
            <person name="Kozubal M.A."/>
            <person name="Inskeep W.P."/>
        </authorList>
    </citation>
    <scope>NUCLEOTIDE SEQUENCE [LARGE SCALE GENOMIC DNA]</scope>
    <source>
        <strain evidence="2">OSP_D</strain>
    </source>
</reference>